<dbReference type="EMBL" id="ASHM01005089">
    <property type="protein sequence ID" value="PNY12172.1"/>
    <property type="molecule type" value="Genomic_DNA"/>
</dbReference>
<organism evidence="2 4">
    <name type="scientific">Trifolium pratense</name>
    <name type="common">Red clover</name>
    <dbReference type="NCBI Taxonomy" id="57577"/>
    <lineage>
        <taxon>Eukaryota</taxon>
        <taxon>Viridiplantae</taxon>
        <taxon>Streptophyta</taxon>
        <taxon>Embryophyta</taxon>
        <taxon>Tracheophyta</taxon>
        <taxon>Spermatophyta</taxon>
        <taxon>Magnoliopsida</taxon>
        <taxon>eudicotyledons</taxon>
        <taxon>Gunneridae</taxon>
        <taxon>Pentapetalae</taxon>
        <taxon>rosids</taxon>
        <taxon>fabids</taxon>
        <taxon>Fabales</taxon>
        <taxon>Fabaceae</taxon>
        <taxon>Papilionoideae</taxon>
        <taxon>50 kb inversion clade</taxon>
        <taxon>NPAAA clade</taxon>
        <taxon>Hologalegina</taxon>
        <taxon>IRL clade</taxon>
        <taxon>Trifolieae</taxon>
        <taxon>Trifolium</taxon>
    </lineage>
</organism>
<dbReference type="AlphaFoldDB" id="A0A2K3PA61"/>
<sequence>MAGQDGPEHLIMSSTHPSKFQPIKVKPTSQSLAIQRFMTWLCHRLGEYDTTLCWYSLPINMTTTGDLESMMMDVGQGVSFIKDFVCW</sequence>
<evidence type="ECO:0000313" key="2">
    <source>
        <dbReference type="EMBL" id="PNY12172.1"/>
    </source>
</evidence>
<dbReference type="EMBL" id="ASHM01007114">
    <property type="protein sequence ID" value="PNY14758.1"/>
    <property type="molecule type" value="Genomic_DNA"/>
</dbReference>
<reference evidence="2 4" key="1">
    <citation type="journal article" date="2014" name="Am. J. Bot.">
        <title>Genome assembly and annotation for red clover (Trifolium pratense; Fabaceae).</title>
        <authorList>
            <person name="Istvanek J."/>
            <person name="Jaros M."/>
            <person name="Krenek A."/>
            <person name="Repkova J."/>
        </authorList>
    </citation>
    <scope>NUCLEOTIDE SEQUENCE [LARGE SCALE GENOMIC DNA]</scope>
    <source>
        <strain evidence="4">cv. Tatra</strain>
        <tissue evidence="2">Young leaves</tissue>
    </source>
</reference>
<evidence type="ECO:0000313" key="4">
    <source>
        <dbReference type="Proteomes" id="UP000236291"/>
    </source>
</evidence>
<feature type="region of interest" description="Disordered" evidence="1">
    <location>
        <begin position="1"/>
        <end position="23"/>
    </location>
</feature>
<gene>
    <name evidence="2" type="ORF">L195_g008797</name>
    <name evidence="3" type="ORF">L195_g011443</name>
</gene>
<reference evidence="2 4" key="2">
    <citation type="journal article" date="2017" name="Front. Plant Sci.">
        <title>Gene Classification and Mining of Molecular Markers Useful in Red Clover (Trifolium pratense) Breeding.</title>
        <authorList>
            <person name="Istvanek J."/>
            <person name="Dluhosova J."/>
            <person name="Dluhos P."/>
            <person name="Patkova L."/>
            <person name="Nedelnik J."/>
            <person name="Repkova J."/>
        </authorList>
    </citation>
    <scope>NUCLEOTIDE SEQUENCE [LARGE SCALE GENOMIC DNA]</scope>
    <source>
        <strain evidence="4">cv. Tatra</strain>
        <tissue evidence="2">Young leaves</tissue>
    </source>
</reference>
<evidence type="ECO:0000256" key="1">
    <source>
        <dbReference type="SAM" id="MobiDB-lite"/>
    </source>
</evidence>
<comment type="caution">
    <text evidence="2">The sequence shown here is derived from an EMBL/GenBank/DDBJ whole genome shotgun (WGS) entry which is preliminary data.</text>
</comment>
<proteinExistence type="predicted"/>
<name>A0A2K3PA61_TRIPR</name>
<accession>A0A2K3PA61</accession>
<dbReference type="Proteomes" id="UP000236291">
    <property type="component" value="Unassembled WGS sequence"/>
</dbReference>
<protein>
    <submittedName>
        <fullName evidence="2">Uncharacterized protein</fullName>
    </submittedName>
</protein>
<evidence type="ECO:0000313" key="3">
    <source>
        <dbReference type="EMBL" id="PNY14758.1"/>
    </source>
</evidence>